<keyword evidence="8" id="KW-1185">Reference proteome</keyword>
<dbReference type="Gene3D" id="6.10.140.2220">
    <property type="match status" value="1"/>
</dbReference>
<evidence type="ECO:0000256" key="4">
    <source>
        <dbReference type="PROSITE-ProRule" id="PRU00134"/>
    </source>
</evidence>
<evidence type="ECO:0000259" key="6">
    <source>
        <dbReference type="PROSITE" id="PS50865"/>
    </source>
</evidence>
<protein>
    <recommendedName>
        <fullName evidence="6">MYND-type domain-containing protein</fullName>
    </recommendedName>
</protein>
<evidence type="ECO:0000256" key="5">
    <source>
        <dbReference type="SAM" id="MobiDB-lite"/>
    </source>
</evidence>
<evidence type="ECO:0000256" key="2">
    <source>
        <dbReference type="ARBA" id="ARBA00022771"/>
    </source>
</evidence>
<dbReference type="SUPFAM" id="SSF48452">
    <property type="entry name" value="TPR-like"/>
    <property type="match status" value="1"/>
</dbReference>
<keyword evidence="2 4" id="KW-0863">Zinc-finger</keyword>
<name>D3AXQ7_HETP5</name>
<reference evidence="7 8" key="1">
    <citation type="journal article" date="2011" name="Genome Res.">
        <title>Phylogeny-wide analysis of social amoeba genomes highlights ancient origins for complex intercellular communication.</title>
        <authorList>
            <person name="Heidel A.J."/>
            <person name="Lawal H.M."/>
            <person name="Felder M."/>
            <person name="Schilde C."/>
            <person name="Helps N.R."/>
            <person name="Tunggal B."/>
            <person name="Rivero F."/>
            <person name="John U."/>
            <person name="Schleicher M."/>
            <person name="Eichinger L."/>
            <person name="Platzer M."/>
            <person name="Noegel A.A."/>
            <person name="Schaap P."/>
            <person name="Gloeckner G."/>
        </authorList>
    </citation>
    <scope>NUCLEOTIDE SEQUENCE [LARGE SCALE GENOMIC DNA]</scope>
    <source>
        <strain evidence="8">ATCC 26659 / Pp 5 / PN500</strain>
    </source>
</reference>
<dbReference type="Proteomes" id="UP000001396">
    <property type="component" value="Unassembled WGS sequence"/>
</dbReference>
<dbReference type="AlphaFoldDB" id="D3AXQ7"/>
<dbReference type="InterPro" id="IPR002893">
    <property type="entry name" value="Znf_MYND"/>
</dbReference>
<feature type="compositionally biased region" description="Low complexity" evidence="5">
    <location>
        <begin position="205"/>
        <end position="228"/>
    </location>
</feature>
<evidence type="ECO:0000313" key="8">
    <source>
        <dbReference type="Proteomes" id="UP000001396"/>
    </source>
</evidence>
<dbReference type="PROSITE" id="PS01360">
    <property type="entry name" value="ZF_MYND_1"/>
    <property type="match status" value="1"/>
</dbReference>
<dbReference type="Pfam" id="PF01753">
    <property type="entry name" value="zf-MYND"/>
    <property type="match status" value="1"/>
</dbReference>
<evidence type="ECO:0000313" key="7">
    <source>
        <dbReference type="EMBL" id="EFA85734.1"/>
    </source>
</evidence>
<accession>D3AXQ7</accession>
<feature type="compositionally biased region" description="Basic and acidic residues" evidence="5">
    <location>
        <begin position="178"/>
        <end position="187"/>
    </location>
</feature>
<dbReference type="GO" id="GO:0008270">
    <property type="term" value="F:zinc ion binding"/>
    <property type="evidence" value="ECO:0007669"/>
    <property type="project" value="UniProtKB-KW"/>
</dbReference>
<dbReference type="STRING" id="670386.D3AXQ7"/>
<dbReference type="RefSeq" id="XP_020437840.1">
    <property type="nucleotide sequence ID" value="XM_020571982.1"/>
</dbReference>
<dbReference type="SUPFAM" id="SSF144232">
    <property type="entry name" value="HIT/MYND zinc finger-like"/>
    <property type="match status" value="1"/>
</dbReference>
<evidence type="ECO:0000256" key="3">
    <source>
        <dbReference type="ARBA" id="ARBA00022833"/>
    </source>
</evidence>
<dbReference type="PROSITE" id="PS50865">
    <property type="entry name" value="ZF_MYND_2"/>
    <property type="match status" value="1"/>
</dbReference>
<feature type="compositionally biased region" description="Basic and acidic residues" evidence="5">
    <location>
        <begin position="194"/>
        <end position="203"/>
    </location>
</feature>
<evidence type="ECO:0000256" key="1">
    <source>
        <dbReference type="ARBA" id="ARBA00022723"/>
    </source>
</evidence>
<keyword evidence="3" id="KW-0862">Zinc</keyword>
<dbReference type="GeneID" id="31356494"/>
<dbReference type="EMBL" id="ADBJ01000004">
    <property type="protein sequence ID" value="EFA85734.1"/>
    <property type="molecule type" value="Genomic_DNA"/>
</dbReference>
<dbReference type="InParanoid" id="D3AXQ7"/>
<sequence>MPDFVMHLSKVTNHLTLDFVIPNNVCKIIQIHINSLFSAPIFYGFKSNWKEGLNCLKRAKDIIKEKGLPEDLNIIYQTGVCRLKLDEENKCKGNTEALIADLLEFTRRCEKDDRQRPKSFYHIAFRYYCIKQIEKATHYYNLGLETEVDQLPFFMPVKSTQKEIVEVYLNVMNPKPEMFKQKAKEPPKTTPTFTKDDLKKKSEQTSSTTTSTETSTTSTTTSTTSTTSTTIRLAPSVLDIHRARLSVESKQREVYASKIRDFISHINSKPTPGTQHVQQSISPIHITARKAPQDIGDKYKEIVVNEFDPNRDMVYKGRFLKGIIVERLMKAGNMGAHSILMDNKGNYLRIMIYDESVKNQSVADQTLYVGQGITIIDPYLRVGLDGVGAIRVNSLKNLFTDGAKPNQVCFYCFKESDKLQRCGNCKSSYYCSRDCQAGDYKLLKHKSICFKP</sequence>
<feature type="region of interest" description="Disordered" evidence="5">
    <location>
        <begin position="178"/>
        <end position="228"/>
    </location>
</feature>
<organism evidence="7 8">
    <name type="scientific">Heterostelium pallidum (strain ATCC 26659 / Pp 5 / PN500)</name>
    <name type="common">Cellular slime mold</name>
    <name type="synonym">Polysphondylium pallidum</name>
    <dbReference type="NCBI Taxonomy" id="670386"/>
    <lineage>
        <taxon>Eukaryota</taxon>
        <taxon>Amoebozoa</taxon>
        <taxon>Evosea</taxon>
        <taxon>Eumycetozoa</taxon>
        <taxon>Dictyostelia</taxon>
        <taxon>Acytosteliales</taxon>
        <taxon>Acytosteliaceae</taxon>
        <taxon>Heterostelium</taxon>
    </lineage>
</organism>
<keyword evidence="1" id="KW-0479">Metal-binding</keyword>
<feature type="domain" description="MYND-type" evidence="6">
    <location>
        <begin position="409"/>
        <end position="449"/>
    </location>
</feature>
<comment type="caution">
    <text evidence="7">The sequence shown here is derived from an EMBL/GenBank/DDBJ whole genome shotgun (WGS) entry which is preliminary data.</text>
</comment>
<proteinExistence type="predicted"/>
<gene>
    <name evidence="7" type="ORF">PPL_00964</name>
</gene>
<dbReference type="InterPro" id="IPR011990">
    <property type="entry name" value="TPR-like_helical_dom_sf"/>
</dbReference>